<proteinExistence type="predicted"/>
<organism evidence="1">
    <name type="scientific">Collinsella aerofaciens</name>
    <dbReference type="NCBI Taxonomy" id="74426"/>
    <lineage>
        <taxon>Bacteria</taxon>
        <taxon>Bacillati</taxon>
        <taxon>Actinomycetota</taxon>
        <taxon>Coriobacteriia</taxon>
        <taxon>Coriobacteriales</taxon>
        <taxon>Coriobacteriaceae</taxon>
        <taxon>Collinsella</taxon>
    </lineage>
</organism>
<evidence type="ECO:0000313" key="1">
    <source>
        <dbReference type="EMBL" id="VYU18369.1"/>
    </source>
</evidence>
<accession>A0A6N3CUE5</accession>
<name>A0A6N3CUE5_9ACTN</name>
<protein>
    <submittedName>
        <fullName evidence="1">Uncharacterized protein</fullName>
    </submittedName>
</protein>
<dbReference type="AlphaFoldDB" id="A0A6N3CUE5"/>
<gene>
    <name evidence="1" type="ORF">CALFYP39_01634</name>
</gene>
<dbReference type="RefSeq" id="WP_156599990.1">
    <property type="nucleotide sequence ID" value="NZ_CACRTW010000029.1"/>
</dbReference>
<sequence>MNVTITFKNKVESYYTRADGSAALSKDVLELTADGSAAVLWSRLEFDRGGGDDGTEPRTERGFNREVLRLPPAAAVGPGGSLDEFWDRANQYCGVAEVEIDGKLVYPF</sequence>
<reference evidence="1" key="1">
    <citation type="submission" date="2019-11" db="EMBL/GenBank/DDBJ databases">
        <authorList>
            <person name="Feng L."/>
        </authorList>
    </citation>
    <scope>NUCLEOTIDE SEQUENCE</scope>
    <source>
        <strain evidence="1">CaerofaciensLFYP39</strain>
    </source>
</reference>
<dbReference type="EMBL" id="CACRTW010000029">
    <property type="protein sequence ID" value="VYU18369.1"/>
    <property type="molecule type" value="Genomic_DNA"/>
</dbReference>